<organism evidence="4 5">
    <name type="scientific">Micromonospora zhanjiangensis</name>
    <dbReference type="NCBI Taxonomy" id="1522057"/>
    <lineage>
        <taxon>Bacteria</taxon>
        <taxon>Bacillati</taxon>
        <taxon>Actinomycetota</taxon>
        <taxon>Actinomycetes</taxon>
        <taxon>Micromonosporales</taxon>
        <taxon>Micromonosporaceae</taxon>
        <taxon>Micromonospora</taxon>
    </lineage>
</organism>
<name>A0ABV8KIJ9_9ACTN</name>
<dbReference type="Gene3D" id="3.40.50.150">
    <property type="entry name" value="Vaccinia Virus protein VP39"/>
    <property type="match status" value="1"/>
</dbReference>
<keyword evidence="2" id="KW-0808">Transferase</keyword>
<evidence type="ECO:0000313" key="4">
    <source>
        <dbReference type="EMBL" id="MFC4105904.1"/>
    </source>
</evidence>
<proteinExistence type="predicted"/>
<evidence type="ECO:0000256" key="3">
    <source>
        <dbReference type="ARBA" id="ARBA00022691"/>
    </source>
</evidence>
<dbReference type="PANTHER" id="PTHR43464:SF19">
    <property type="entry name" value="UBIQUINONE BIOSYNTHESIS O-METHYLTRANSFERASE, MITOCHONDRIAL"/>
    <property type="match status" value="1"/>
</dbReference>
<keyword evidence="1 4" id="KW-0489">Methyltransferase</keyword>
<sequence length="262" mass="28155">MSAGADAGDDRFYDSYVSTHAGTGGAAAAALVYRRDIRPYLPRRSASCRVLDIGCGQGKLVALMLADGLDAHGVDISPEQVAVAHARGLDRVQLGDLHRYLHETAGTWDAIVATDVLEHLTRRELIRTFDDVRAALRRGGRFIARVPNAVSPTGGHTMYGDFTHQTWFTHRRVAQLAAVTGFDSVRSRACPPPVHGLTSLVRSVVWGLIGGAWKLALMAETGQLRGHIVTQNLTFVAASGELAVSRPVTRAAVSVDSERQPA</sequence>
<dbReference type="SUPFAM" id="SSF53335">
    <property type="entry name" value="S-adenosyl-L-methionine-dependent methyltransferases"/>
    <property type="match status" value="1"/>
</dbReference>
<comment type="caution">
    <text evidence="4">The sequence shown here is derived from an EMBL/GenBank/DDBJ whole genome shotgun (WGS) entry which is preliminary data.</text>
</comment>
<keyword evidence="3" id="KW-0949">S-adenosyl-L-methionine</keyword>
<evidence type="ECO:0000256" key="1">
    <source>
        <dbReference type="ARBA" id="ARBA00022603"/>
    </source>
</evidence>
<dbReference type="RefSeq" id="WP_377543237.1">
    <property type="nucleotide sequence ID" value="NZ_JBHSBN010000004.1"/>
</dbReference>
<dbReference type="GO" id="GO:0008168">
    <property type="term" value="F:methyltransferase activity"/>
    <property type="evidence" value="ECO:0007669"/>
    <property type="project" value="UniProtKB-KW"/>
</dbReference>
<dbReference type="Proteomes" id="UP001595868">
    <property type="component" value="Unassembled WGS sequence"/>
</dbReference>
<dbReference type="EMBL" id="JBHSBN010000004">
    <property type="protein sequence ID" value="MFC4105904.1"/>
    <property type="molecule type" value="Genomic_DNA"/>
</dbReference>
<dbReference type="GO" id="GO:0032259">
    <property type="term" value="P:methylation"/>
    <property type="evidence" value="ECO:0007669"/>
    <property type="project" value="UniProtKB-KW"/>
</dbReference>
<evidence type="ECO:0000256" key="2">
    <source>
        <dbReference type="ARBA" id="ARBA00022679"/>
    </source>
</evidence>
<accession>A0ABV8KIJ9</accession>
<dbReference type="CDD" id="cd02440">
    <property type="entry name" value="AdoMet_MTases"/>
    <property type="match status" value="1"/>
</dbReference>
<protein>
    <submittedName>
        <fullName evidence="4">Class I SAM-dependent DNA methyltransferase</fullName>
    </submittedName>
</protein>
<keyword evidence="5" id="KW-1185">Reference proteome</keyword>
<reference evidence="5" key="1">
    <citation type="journal article" date="2019" name="Int. J. Syst. Evol. Microbiol.">
        <title>The Global Catalogue of Microorganisms (GCM) 10K type strain sequencing project: providing services to taxonomists for standard genome sequencing and annotation.</title>
        <authorList>
            <consortium name="The Broad Institute Genomics Platform"/>
            <consortium name="The Broad Institute Genome Sequencing Center for Infectious Disease"/>
            <person name="Wu L."/>
            <person name="Ma J."/>
        </authorList>
    </citation>
    <scope>NUCLEOTIDE SEQUENCE [LARGE SCALE GENOMIC DNA]</scope>
    <source>
        <strain evidence="5">2902at01</strain>
    </source>
</reference>
<dbReference type="Pfam" id="PF13489">
    <property type="entry name" value="Methyltransf_23"/>
    <property type="match status" value="1"/>
</dbReference>
<dbReference type="InterPro" id="IPR029063">
    <property type="entry name" value="SAM-dependent_MTases_sf"/>
</dbReference>
<gene>
    <name evidence="4" type="ORF">ACFOX0_08135</name>
</gene>
<dbReference type="PANTHER" id="PTHR43464">
    <property type="entry name" value="METHYLTRANSFERASE"/>
    <property type="match status" value="1"/>
</dbReference>
<evidence type="ECO:0000313" key="5">
    <source>
        <dbReference type="Proteomes" id="UP001595868"/>
    </source>
</evidence>